<dbReference type="STRING" id="908809.ABG79_00782"/>
<dbReference type="PANTHER" id="PTHR34216">
    <property type="match status" value="1"/>
</dbReference>
<dbReference type="GO" id="GO:0005975">
    <property type="term" value="P:carbohydrate metabolic process"/>
    <property type="evidence" value="ECO:0007669"/>
    <property type="project" value="InterPro"/>
</dbReference>
<dbReference type="GO" id="GO:0016810">
    <property type="term" value="F:hydrolase activity, acting on carbon-nitrogen (but not peptide) bonds"/>
    <property type="evidence" value="ECO:0007669"/>
    <property type="project" value="InterPro"/>
</dbReference>
<dbReference type="InterPro" id="IPR002509">
    <property type="entry name" value="NODB_dom"/>
</dbReference>
<dbReference type="PROSITE" id="PS51677">
    <property type="entry name" value="NODB"/>
    <property type="match status" value="1"/>
</dbReference>
<comment type="subcellular location">
    <subcellularLocation>
        <location evidence="1">Secreted</location>
    </subcellularLocation>
</comment>
<evidence type="ECO:0000313" key="4">
    <source>
        <dbReference type="EMBL" id="KRQ87444.1"/>
    </source>
</evidence>
<dbReference type="AlphaFoldDB" id="A0A0R3K213"/>
<keyword evidence="2" id="KW-0732">Signal</keyword>
<dbReference type="GO" id="GO:0005576">
    <property type="term" value="C:extracellular region"/>
    <property type="evidence" value="ECO:0007669"/>
    <property type="project" value="UniProtKB-SubCell"/>
</dbReference>
<proteinExistence type="predicted"/>
<dbReference type="InterPro" id="IPR051398">
    <property type="entry name" value="Polysacch_Deacetylase"/>
</dbReference>
<reference evidence="4 5" key="1">
    <citation type="submission" date="2015-09" db="EMBL/GenBank/DDBJ databases">
        <title>Draft genome sequence of a Caloramator mitchellensis, a moderate thermophile from the Great Artesian Basin of Australia.</title>
        <authorList>
            <person name="Patel B.K."/>
        </authorList>
    </citation>
    <scope>NUCLEOTIDE SEQUENCE [LARGE SCALE GENOMIC DNA]</scope>
    <source>
        <strain evidence="4 5">VF08</strain>
    </source>
</reference>
<evidence type="ECO:0000259" key="3">
    <source>
        <dbReference type="PROSITE" id="PS51677"/>
    </source>
</evidence>
<evidence type="ECO:0000313" key="5">
    <source>
        <dbReference type="Proteomes" id="UP000052015"/>
    </source>
</evidence>
<name>A0A0R3K213_CALMK</name>
<dbReference type="RefSeq" id="WP_057977312.1">
    <property type="nucleotide sequence ID" value="NZ_LKHP01000003.1"/>
</dbReference>
<dbReference type="EMBL" id="LKHP01000003">
    <property type="protein sequence ID" value="KRQ87444.1"/>
    <property type="molecule type" value="Genomic_DNA"/>
</dbReference>
<dbReference type="Pfam" id="PF01522">
    <property type="entry name" value="Polysacc_deac_1"/>
    <property type="match status" value="1"/>
</dbReference>
<dbReference type="PANTHER" id="PTHR34216:SF3">
    <property type="entry name" value="POLY-BETA-1,6-N-ACETYL-D-GLUCOSAMINE N-DEACETYLASE"/>
    <property type="match status" value="1"/>
</dbReference>
<sequence length="290" mass="33350">MSKSKCLVIFFIILLLFSSNLNCVNAKSEKIYYRNKIIVLTYHNVSPQKLTRLTITPERFESDIMLLREKGFNFVSLRQTIDAINGKGKIPANAVLITFDDGLKGFYKHAMPIIKKYRIPTVNFVITSRIKNNATKDSISMNTEEIKDVISTGLVEIQSHTHASHDYIYINENLDKRSKLAYRAYDPVKKTIERQNDFENRIYNDLVESRKILKDEFGIESDTLCFPFGHYNKKVIDEAKKAGFKYFVTTERAANVLASKSNKLYRLPAGYSDLSSKEVLNEILKYGSLK</sequence>
<comment type="caution">
    <text evidence="4">The sequence shown here is derived from an EMBL/GenBank/DDBJ whole genome shotgun (WGS) entry which is preliminary data.</text>
</comment>
<evidence type="ECO:0000256" key="1">
    <source>
        <dbReference type="ARBA" id="ARBA00004613"/>
    </source>
</evidence>
<dbReference type="EC" id="3.5.1.-" evidence="4"/>
<keyword evidence="5" id="KW-1185">Reference proteome</keyword>
<organism evidence="4 5">
    <name type="scientific">Caloramator mitchellensis</name>
    <dbReference type="NCBI Taxonomy" id="908809"/>
    <lineage>
        <taxon>Bacteria</taxon>
        <taxon>Bacillati</taxon>
        <taxon>Bacillota</taxon>
        <taxon>Clostridia</taxon>
        <taxon>Eubacteriales</taxon>
        <taxon>Clostridiaceae</taxon>
        <taxon>Caloramator</taxon>
    </lineage>
</organism>
<dbReference type="Gene3D" id="3.20.20.370">
    <property type="entry name" value="Glycoside hydrolase/deacetylase"/>
    <property type="match status" value="1"/>
</dbReference>
<evidence type="ECO:0000256" key="2">
    <source>
        <dbReference type="ARBA" id="ARBA00022729"/>
    </source>
</evidence>
<keyword evidence="4" id="KW-0378">Hydrolase</keyword>
<dbReference type="Proteomes" id="UP000052015">
    <property type="component" value="Unassembled WGS sequence"/>
</dbReference>
<protein>
    <submittedName>
        <fullName evidence="4">Poly-beta-1,6-N-acetyl-D-glucosamine N-deacetylase</fullName>
        <ecNumber evidence="4">3.5.1.-</ecNumber>
    </submittedName>
</protein>
<gene>
    <name evidence="4" type="primary">pgaB</name>
    <name evidence="4" type="ORF">ABG79_00782</name>
</gene>
<accession>A0A0R3K213</accession>
<dbReference type="InterPro" id="IPR011330">
    <property type="entry name" value="Glyco_hydro/deAcase_b/a-brl"/>
</dbReference>
<feature type="domain" description="NodB homology" evidence="3">
    <location>
        <begin position="93"/>
        <end position="290"/>
    </location>
</feature>
<dbReference type="SUPFAM" id="SSF88713">
    <property type="entry name" value="Glycoside hydrolase/deacetylase"/>
    <property type="match status" value="1"/>
</dbReference>